<reference evidence="4" key="1">
    <citation type="journal article" date="2015" name="Nature">
        <title>Complex archaea that bridge the gap between prokaryotes and eukaryotes.</title>
        <authorList>
            <person name="Spang A."/>
            <person name="Saw J.H."/>
            <person name="Jorgensen S.L."/>
            <person name="Zaremba-Niedzwiedzka K."/>
            <person name="Martijn J."/>
            <person name="Lind A.E."/>
            <person name="van Eijk R."/>
            <person name="Schleper C."/>
            <person name="Guy L."/>
            <person name="Ettema T.J."/>
        </authorList>
    </citation>
    <scope>NUCLEOTIDE SEQUENCE</scope>
</reference>
<sequence length="146" mass="15420">NLKVKIPAGMREGQHLRLKAQGSPGSGGGGPGDLLIEIELAPHPMFSVEGRDVVVTIPIAPWEAALGATVTVPTVGSKANVKVPKGTSSGRKLRLKGKGLPGKHPGDQMVILQIAMPEQHSAEAEKLYEQLAEAEKAFDPRSKLHL</sequence>
<dbReference type="AlphaFoldDB" id="A0A0F9FV25"/>
<dbReference type="InterPro" id="IPR002939">
    <property type="entry name" value="DnaJ_C"/>
</dbReference>
<name>A0A0F9FV25_9ZZZZ</name>
<evidence type="ECO:0000256" key="2">
    <source>
        <dbReference type="SAM" id="MobiDB-lite"/>
    </source>
</evidence>
<accession>A0A0F9FV25</accession>
<dbReference type="EMBL" id="LAZR01028892">
    <property type="protein sequence ID" value="KKL61195.1"/>
    <property type="molecule type" value="Genomic_DNA"/>
</dbReference>
<evidence type="ECO:0000313" key="4">
    <source>
        <dbReference type="EMBL" id="KKL61195.1"/>
    </source>
</evidence>
<evidence type="ECO:0000256" key="1">
    <source>
        <dbReference type="ARBA" id="ARBA00023186"/>
    </source>
</evidence>
<organism evidence="4">
    <name type="scientific">marine sediment metagenome</name>
    <dbReference type="NCBI Taxonomy" id="412755"/>
    <lineage>
        <taxon>unclassified sequences</taxon>
        <taxon>metagenomes</taxon>
        <taxon>ecological metagenomes</taxon>
    </lineage>
</organism>
<protein>
    <recommendedName>
        <fullName evidence="3">Chaperone DnaJ C-terminal domain-containing protein</fullName>
    </recommendedName>
</protein>
<feature type="non-terminal residue" evidence="4">
    <location>
        <position position="1"/>
    </location>
</feature>
<dbReference type="InterPro" id="IPR008971">
    <property type="entry name" value="HSP40/DnaJ_pept-bd"/>
</dbReference>
<dbReference type="GO" id="GO:0005737">
    <property type="term" value="C:cytoplasm"/>
    <property type="evidence" value="ECO:0007669"/>
    <property type="project" value="TreeGrafter"/>
</dbReference>
<comment type="caution">
    <text evidence="4">The sequence shown here is derived from an EMBL/GenBank/DDBJ whole genome shotgun (WGS) entry which is preliminary data.</text>
</comment>
<proteinExistence type="predicted"/>
<dbReference type="FunFam" id="2.60.260.20:FF:000013">
    <property type="entry name" value="DnaJ subfamily B member 11"/>
    <property type="match status" value="1"/>
</dbReference>
<dbReference type="Gene3D" id="2.60.260.20">
    <property type="entry name" value="Urease metallochaperone UreE, N-terminal domain"/>
    <property type="match status" value="2"/>
</dbReference>
<dbReference type="PANTHER" id="PTHR43096">
    <property type="entry name" value="DNAJ HOMOLOG 1, MITOCHONDRIAL-RELATED"/>
    <property type="match status" value="1"/>
</dbReference>
<gene>
    <name evidence="4" type="ORF">LCGC14_2197720</name>
</gene>
<dbReference type="PANTHER" id="PTHR43096:SF52">
    <property type="entry name" value="DNAJ HOMOLOG 1, MITOCHONDRIAL-RELATED"/>
    <property type="match status" value="1"/>
</dbReference>
<feature type="domain" description="Chaperone DnaJ C-terminal" evidence="3">
    <location>
        <begin position="2"/>
        <end position="117"/>
    </location>
</feature>
<dbReference type="Pfam" id="PF01556">
    <property type="entry name" value="DnaJ_C"/>
    <property type="match status" value="1"/>
</dbReference>
<feature type="region of interest" description="Disordered" evidence="2">
    <location>
        <begin position="81"/>
        <end position="104"/>
    </location>
</feature>
<dbReference type="GO" id="GO:0042026">
    <property type="term" value="P:protein refolding"/>
    <property type="evidence" value="ECO:0007669"/>
    <property type="project" value="TreeGrafter"/>
</dbReference>
<dbReference type="SUPFAM" id="SSF49493">
    <property type="entry name" value="HSP40/DnaJ peptide-binding domain"/>
    <property type="match status" value="2"/>
</dbReference>
<evidence type="ECO:0000259" key="3">
    <source>
        <dbReference type="Pfam" id="PF01556"/>
    </source>
</evidence>
<keyword evidence="1" id="KW-0143">Chaperone</keyword>
<dbReference type="GO" id="GO:0051082">
    <property type="term" value="F:unfolded protein binding"/>
    <property type="evidence" value="ECO:0007669"/>
    <property type="project" value="InterPro"/>
</dbReference>
<dbReference type="CDD" id="cd10747">
    <property type="entry name" value="DnaJ_C"/>
    <property type="match status" value="1"/>
</dbReference>